<organism evidence="1 2">
    <name type="scientific">Suillus luteus UH-Slu-Lm8-n1</name>
    <dbReference type="NCBI Taxonomy" id="930992"/>
    <lineage>
        <taxon>Eukaryota</taxon>
        <taxon>Fungi</taxon>
        <taxon>Dikarya</taxon>
        <taxon>Basidiomycota</taxon>
        <taxon>Agaricomycotina</taxon>
        <taxon>Agaricomycetes</taxon>
        <taxon>Agaricomycetidae</taxon>
        <taxon>Boletales</taxon>
        <taxon>Suillineae</taxon>
        <taxon>Suillaceae</taxon>
        <taxon>Suillus</taxon>
    </lineage>
</organism>
<keyword evidence="2" id="KW-1185">Reference proteome</keyword>
<dbReference type="OrthoDB" id="10506779at2759"/>
<protein>
    <submittedName>
        <fullName evidence="1">Uncharacterized protein</fullName>
    </submittedName>
</protein>
<evidence type="ECO:0000313" key="2">
    <source>
        <dbReference type="Proteomes" id="UP000054485"/>
    </source>
</evidence>
<reference evidence="1 2" key="1">
    <citation type="submission" date="2014-04" db="EMBL/GenBank/DDBJ databases">
        <authorList>
            <consortium name="DOE Joint Genome Institute"/>
            <person name="Kuo A."/>
            <person name="Ruytinx J."/>
            <person name="Rineau F."/>
            <person name="Colpaert J."/>
            <person name="Kohler A."/>
            <person name="Nagy L.G."/>
            <person name="Floudas D."/>
            <person name="Copeland A."/>
            <person name="Barry K.W."/>
            <person name="Cichocki N."/>
            <person name="Veneault-Fourrey C."/>
            <person name="LaButti K."/>
            <person name="Lindquist E.A."/>
            <person name="Lipzen A."/>
            <person name="Lundell T."/>
            <person name="Morin E."/>
            <person name="Murat C."/>
            <person name="Sun H."/>
            <person name="Tunlid A."/>
            <person name="Henrissat B."/>
            <person name="Grigoriev I.V."/>
            <person name="Hibbett D.S."/>
            <person name="Martin F."/>
            <person name="Nordberg H.P."/>
            <person name="Cantor M.N."/>
            <person name="Hua S.X."/>
        </authorList>
    </citation>
    <scope>NUCLEOTIDE SEQUENCE [LARGE SCALE GENOMIC DNA]</scope>
    <source>
        <strain evidence="1 2">UH-Slu-Lm8-n1</strain>
    </source>
</reference>
<dbReference type="EMBL" id="KN835280">
    <property type="protein sequence ID" value="KIK41078.1"/>
    <property type="molecule type" value="Genomic_DNA"/>
</dbReference>
<evidence type="ECO:0000313" key="1">
    <source>
        <dbReference type="EMBL" id="KIK41078.1"/>
    </source>
</evidence>
<name>A0A0D0BCB9_9AGAM</name>
<proteinExistence type="predicted"/>
<sequence length="89" mass="9808">MRSVYIADIKNTAVSSGAMFCPPIIAGDSLEMSSLLPIQTSGLQSRQDMWVSLLRRVCELQGCKKFPKRPLNDEGVLQCSLESMTPMIS</sequence>
<dbReference type="InParanoid" id="A0A0D0BCB9"/>
<dbReference type="AlphaFoldDB" id="A0A0D0BCB9"/>
<accession>A0A0D0BCB9</accession>
<reference evidence="2" key="2">
    <citation type="submission" date="2015-01" db="EMBL/GenBank/DDBJ databases">
        <title>Evolutionary Origins and Diversification of the Mycorrhizal Mutualists.</title>
        <authorList>
            <consortium name="DOE Joint Genome Institute"/>
            <consortium name="Mycorrhizal Genomics Consortium"/>
            <person name="Kohler A."/>
            <person name="Kuo A."/>
            <person name="Nagy L.G."/>
            <person name="Floudas D."/>
            <person name="Copeland A."/>
            <person name="Barry K.W."/>
            <person name="Cichocki N."/>
            <person name="Veneault-Fourrey C."/>
            <person name="LaButti K."/>
            <person name="Lindquist E.A."/>
            <person name="Lipzen A."/>
            <person name="Lundell T."/>
            <person name="Morin E."/>
            <person name="Murat C."/>
            <person name="Riley R."/>
            <person name="Ohm R."/>
            <person name="Sun H."/>
            <person name="Tunlid A."/>
            <person name="Henrissat B."/>
            <person name="Grigoriev I.V."/>
            <person name="Hibbett D.S."/>
            <person name="Martin F."/>
        </authorList>
    </citation>
    <scope>NUCLEOTIDE SEQUENCE [LARGE SCALE GENOMIC DNA]</scope>
    <source>
        <strain evidence="2">UH-Slu-Lm8-n1</strain>
    </source>
</reference>
<gene>
    <name evidence="1" type="ORF">CY34DRAFT_806493</name>
</gene>
<dbReference type="HOGENOM" id="CLU_2456255_0_0_1"/>
<dbReference type="Proteomes" id="UP000054485">
    <property type="component" value="Unassembled WGS sequence"/>
</dbReference>